<accession>A0A844HK92</accession>
<dbReference type="EMBL" id="WMIG01000002">
    <property type="protein sequence ID" value="MTH58797.1"/>
    <property type="molecule type" value="Genomic_DNA"/>
</dbReference>
<protein>
    <submittedName>
        <fullName evidence="3">Acyltransferase family protein</fullName>
    </submittedName>
</protein>
<feature type="transmembrane region" description="Helical" evidence="1">
    <location>
        <begin position="267"/>
        <end position="291"/>
    </location>
</feature>
<feature type="transmembrane region" description="Helical" evidence="1">
    <location>
        <begin position="303"/>
        <end position="323"/>
    </location>
</feature>
<keyword evidence="1" id="KW-0812">Transmembrane</keyword>
<dbReference type="PANTHER" id="PTHR23028">
    <property type="entry name" value="ACETYLTRANSFERASE"/>
    <property type="match status" value="1"/>
</dbReference>
<sequence>MAEALVLSTCFQCPKVCSVLGNIQILRFAAATLVVLFHVAWTAQNEGRSTSFLAHFIKWGESGVDIFFVISGFVMVLSQARTRRSLGQFLLERAIRIVPMYWILTLLLTALLLALPQLFSNSSFSASKTLASLFFVNWLSGEGFPVVYVGWTLEYEWLFYIFFAFSFSLLPLELTWIPVLASFSLLSASGWIEWVSVEFVYGMGIGLFYLRGWKLPFPSLFVIIGMAMLIGTALFQVAELPRPVAYGVPAFLIVAGLVYLPQLRGRAVLFLGAASYSIYLVQVFTIPVAFRVIQKFVSLPSDVVALLAAAITLLAGGLACSLVEKPLGRRLHRLHRPEPQMEIGVRS</sequence>
<organism evidence="3 4">
    <name type="scientific">Paracoccus litorisediminis</name>
    <dbReference type="NCBI Taxonomy" id="2006130"/>
    <lineage>
        <taxon>Bacteria</taxon>
        <taxon>Pseudomonadati</taxon>
        <taxon>Pseudomonadota</taxon>
        <taxon>Alphaproteobacteria</taxon>
        <taxon>Rhodobacterales</taxon>
        <taxon>Paracoccaceae</taxon>
        <taxon>Paracoccus</taxon>
    </lineage>
</organism>
<dbReference type="AlphaFoldDB" id="A0A844HK92"/>
<feature type="domain" description="Acyltransferase 3" evidence="2">
    <location>
        <begin position="22"/>
        <end position="313"/>
    </location>
</feature>
<keyword evidence="3" id="KW-0012">Acyltransferase</keyword>
<name>A0A844HK92_9RHOB</name>
<keyword evidence="4" id="KW-1185">Reference proteome</keyword>
<dbReference type="PANTHER" id="PTHR23028:SF131">
    <property type="entry name" value="BLR2367 PROTEIN"/>
    <property type="match status" value="1"/>
</dbReference>
<dbReference type="GO" id="GO:0016020">
    <property type="term" value="C:membrane"/>
    <property type="evidence" value="ECO:0007669"/>
    <property type="project" value="TreeGrafter"/>
</dbReference>
<evidence type="ECO:0000313" key="3">
    <source>
        <dbReference type="EMBL" id="MTH58797.1"/>
    </source>
</evidence>
<keyword evidence="3" id="KW-0808">Transferase</keyword>
<dbReference type="GO" id="GO:0000271">
    <property type="term" value="P:polysaccharide biosynthetic process"/>
    <property type="evidence" value="ECO:0007669"/>
    <property type="project" value="TreeGrafter"/>
</dbReference>
<feature type="transmembrane region" description="Helical" evidence="1">
    <location>
        <begin position="244"/>
        <end position="260"/>
    </location>
</feature>
<feature type="transmembrane region" description="Helical" evidence="1">
    <location>
        <begin position="98"/>
        <end position="119"/>
    </location>
</feature>
<feature type="transmembrane region" description="Helical" evidence="1">
    <location>
        <begin position="158"/>
        <end position="179"/>
    </location>
</feature>
<feature type="transmembrane region" description="Helical" evidence="1">
    <location>
        <begin position="131"/>
        <end position="151"/>
    </location>
</feature>
<proteinExistence type="predicted"/>
<feature type="transmembrane region" description="Helical" evidence="1">
    <location>
        <begin position="191"/>
        <end position="210"/>
    </location>
</feature>
<dbReference type="InterPro" id="IPR002656">
    <property type="entry name" value="Acyl_transf_3_dom"/>
</dbReference>
<dbReference type="GO" id="GO:0016747">
    <property type="term" value="F:acyltransferase activity, transferring groups other than amino-acyl groups"/>
    <property type="evidence" value="ECO:0007669"/>
    <property type="project" value="InterPro"/>
</dbReference>
<dbReference type="Pfam" id="PF01757">
    <property type="entry name" value="Acyl_transf_3"/>
    <property type="match status" value="1"/>
</dbReference>
<dbReference type="Proteomes" id="UP000449846">
    <property type="component" value="Unassembled WGS sequence"/>
</dbReference>
<evidence type="ECO:0000256" key="1">
    <source>
        <dbReference type="SAM" id="Phobius"/>
    </source>
</evidence>
<comment type="caution">
    <text evidence="3">The sequence shown here is derived from an EMBL/GenBank/DDBJ whole genome shotgun (WGS) entry which is preliminary data.</text>
</comment>
<feature type="transmembrane region" description="Helical" evidence="1">
    <location>
        <begin position="56"/>
        <end position="77"/>
    </location>
</feature>
<feature type="transmembrane region" description="Helical" evidence="1">
    <location>
        <begin position="25"/>
        <end position="44"/>
    </location>
</feature>
<dbReference type="InterPro" id="IPR050879">
    <property type="entry name" value="Acyltransferase_3"/>
</dbReference>
<evidence type="ECO:0000313" key="4">
    <source>
        <dbReference type="Proteomes" id="UP000449846"/>
    </source>
</evidence>
<gene>
    <name evidence="3" type="ORF">GL300_06180</name>
</gene>
<dbReference type="OrthoDB" id="9796461at2"/>
<feature type="transmembrane region" description="Helical" evidence="1">
    <location>
        <begin position="217"/>
        <end position="238"/>
    </location>
</feature>
<evidence type="ECO:0000259" key="2">
    <source>
        <dbReference type="Pfam" id="PF01757"/>
    </source>
</evidence>
<keyword evidence="1" id="KW-0472">Membrane</keyword>
<keyword evidence="1" id="KW-1133">Transmembrane helix</keyword>
<reference evidence="3 4" key="1">
    <citation type="submission" date="2019-11" db="EMBL/GenBank/DDBJ databases">
        <authorList>
            <person name="Dong K."/>
        </authorList>
    </citation>
    <scope>NUCLEOTIDE SEQUENCE [LARGE SCALE GENOMIC DNA]</scope>
    <source>
        <strain evidence="3 4">NBRC 112902</strain>
    </source>
</reference>